<evidence type="ECO:0000256" key="9">
    <source>
        <dbReference type="ARBA" id="ARBA00032766"/>
    </source>
</evidence>
<dbReference type="PANTHER" id="PTHR11774:SF11">
    <property type="entry name" value="GERANYLGERANYL TRANSFERASE TYPE-2 SUBUNIT BETA"/>
    <property type="match status" value="1"/>
</dbReference>
<dbReference type="Gene3D" id="1.50.10.20">
    <property type="match status" value="4"/>
</dbReference>
<gene>
    <name evidence="11" type="ORF">SAMN05660733_04391</name>
</gene>
<evidence type="ECO:0000256" key="2">
    <source>
        <dbReference type="ARBA" id="ARBA00010497"/>
    </source>
</evidence>
<keyword evidence="12" id="KW-1185">Reference proteome</keyword>
<evidence type="ECO:0000256" key="3">
    <source>
        <dbReference type="ARBA" id="ARBA00022602"/>
    </source>
</evidence>
<dbReference type="InterPro" id="IPR008930">
    <property type="entry name" value="Terpenoid_cyclase/PrenylTrfase"/>
</dbReference>
<sequence>MIAGTGTGEPDLWCTYAAVRTLAWLDRLDSVPEPEATTAYLANRRNADGGFAWSRGMPSDAWATFYCTQAMRDLGSPLADTSGLWTWLERTWSGVAFAMMPGQAPDVWATHFSTRTAVEICGRDVPDRARLLDWLRGLQTSGGGLAWTPEHAGTGAADVRACYYGIAAWRALANHQPADPPWDVEALVSWLLSQQDATGGFRFAEDTEVPCLWATYRATGALSALGRKPADSVAAFVIGLRGPTGAFVRWDGYAVEDVWASFCAAGTLTDLPGQAAEAVVTALARFACPGGGYTYREPGAAWDALTTAAAVLRGEPHAADMVRWLESCQLPNEGGVMYMPGRGAEIRCTAWALAAGAFAADPDGRALVAQWLVAMQNPDGGFGYWEGRGSDMVSTASAVAAATAVGAHLDRAGLARFLRSCRVGESYAHTPGERPTLRSTLQAHRVRHALGEPDATVVAEVLRAHHVKGGGYANEGNRMPDLLSTYEAVLAADVHGVAVDADHVGRFVARVSTVDQATWTPLAPLGDDPLARCLAALLRARFGDRLTALPAVVLS</sequence>
<evidence type="ECO:0000256" key="7">
    <source>
        <dbReference type="ARBA" id="ARBA00022833"/>
    </source>
</evidence>
<dbReference type="GO" id="GO:0008318">
    <property type="term" value="F:protein prenyltransferase activity"/>
    <property type="evidence" value="ECO:0007669"/>
    <property type="project" value="InterPro"/>
</dbReference>
<dbReference type="Pfam" id="PF00432">
    <property type="entry name" value="Prenyltrans"/>
    <property type="match status" value="2"/>
</dbReference>
<comment type="cofactor">
    <cofactor evidence="1">
        <name>Zn(2+)</name>
        <dbReference type="ChEBI" id="CHEBI:29105"/>
    </cofactor>
</comment>
<evidence type="ECO:0000259" key="10">
    <source>
        <dbReference type="Pfam" id="PF00432"/>
    </source>
</evidence>
<evidence type="ECO:0000256" key="8">
    <source>
        <dbReference type="ARBA" id="ARBA00030816"/>
    </source>
</evidence>
<feature type="domain" description="Prenyltransferase alpha-alpha toroid" evidence="10">
    <location>
        <begin position="163"/>
        <end position="335"/>
    </location>
</feature>
<evidence type="ECO:0000256" key="1">
    <source>
        <dbReference type="ARBA" id="ARBA00001947"/>
    </source>
</evidence>
<proteinExistence type="inferred from homology"/>
<dbReference type="GO" id="GO:0046872">
    <property type="term" value="F:metal ion binding"/>
    <property type="evidence" value="ECO:0007669"/>
    <property type="project" value="UniProtKB-KW"/>
</dbReference>
<dbReference type="InterPro" id="IPR045089">
    <property type="entry name" value="PGGT1B-like"/>
</dbReference>
<dbReference type="eggNOG" id="COG5029">
    <property type="taxonomic scope" value="Bacteria"/>
</dbReference>
<accession>A0A1W2ESQ5</accession>
<evidence type="ECO:0000256" key="5">
    <source>
        <dbReference type="ARBA" id="ARBA00022723"/>
    </source>
</evidence>
<dbReference type="AlphaFoldDB" id="A0A1W2ESQ5"/>
<dbReference type="STRING" id="40571.SAMN05660733_04391"/>
<protein>
    <recommendedName>
        <fullName evidence="8">Geranylgeranyl transferase type II subunit beta</fullName>
    </recommendedName>
    <alternativeName>
        <fullName evidence="9">Type II protein geranyl-geranyltransferase subunit beta</fullName>
    </alternativeName>
</protein>
<feature type="domain" description="Prenyltransferase alpha-alpha toroid" evidence="10">
    <location>
        <begin position="7"/>
        <end position="88"/>
    </location>
</feature>
<evidence type="ECO:0000256" key="6">
    <source>
        <dbReference type="ARBA" id="ARBA00022737"/>
    </source>
</evidence>
<reference evidence="12" key="1">
    <citation type="submission" date="2017-04" db="EMBL/GenBank/DDBJ databases">
        <authorList>
            <person name="Varghese N."/>
            <person name="Submissions S."/>
        </authorList>
    </citation>
    <scope>NUCLEOTIDE SEQUENCE [LARGE SCALE GENOMIC DNA]</scope>
    <source>
        <strain evidence="12">DSM 44073</strain>
    </source>
</reference>
<keyword evidence="3" id="KW-0637">Prenyltransferase</keyword>
<dbReference type="PANTHER" id="PTHR11774">
    <property type="entry name" value="GERANYLGERANYL TRANSFERASE TYPE BETA SUBUNIT"/>
    <property type="match status" value="1"/>
</dbReference>
<evidence type="ECO:0000313" key="11">
    <source>
        <dbReference type="EMBL" id="SMD12208.1"/>
    </source>
</evidence>
<dbReference type="EMBL" id="FWYC01000010">
    <property type="protein sequence ID" value="SMD12208.1"/>
    <property type="molecule type" value="Genomic_DNA"/>
</dbReference>
<dbReference type="SUPFAM" id="SSF48239">
    <property type="entry name" value="Terpenoid cyclases/Protein prenyltransferases"/>
    <property type="match status" value="3"/>
</dbReference>
<keyword evidence="7" id="KW-0862">Zinc</keyword>
<keyword evidence="5" id="KW-0479">Metal-binding</keyword>
<dbReference type="InterPro" id="IPR001330">
    <property type="entry name" value="Prenyltrans"/>
</dbReference>
<name>A0A1W2ESQ5_9PSEU</name>
<evidence type="ECO:0000256" key="4">
    <source>
        <dbReference type="ARBA" id="ARBA00022679"/>
    </source>
</evidence>
<keyword evidence="6" id="KW-0677">Repeat</keyword>
<dbReference type="CDD" id="cd00688">
    <property type="entry name" value="ISOPREN_C2_like"/>
    <property type="match status" value="2"/>
</dbReference>
<dbReference type="Proteomes" id="UP000192840">
    <property type="component" value="Unassembled WGS sequence"/>
</dbReference>
<keyword evidence="4 11" id="KW-0808">Transferase</keyword>
<evidence type="ECO:0000313" key="12">
    <source>
        <dbReference type="Proteomes" id="UP000192840"/>
    </source>
</evidence>
<organism evidence="11 12">
    <name type="scientific">Lentzea albidocapillata</name>
    <dbReference type="NCBI Taxonomy" id="40571"/>
    <lineage>
        <taxon>Bacteria</taxon>
        <taxon>Bacillati</taxon>
        <taxon>Actinomycetota</taxon>
        <taxon>Actinomycetes</taxon>
        <taxon>Pseudonocardiales</taxon>
        <taxon>Pseudonocardiaceae</taxon>
        <taxon>Lentzea</taxon>
    </lineage>
</organism>
<comment type="similarity">
    <text evidence="2">Belongs to the protein prenyltransferase subunit beta family.</text>
</comment>
<dbReference type="OrthoDB" id="7006116at2"/>